<accession>A0A1Y5FB56</accession>
<gene>
    <name evidence="2" type="ORF">A9Q84_05355</name>
</gene>
<sequence>MNIYKFEELSVGLKKSFEIKITETMMSDFCKLSSDINPLHTSEDYAKQAGFQSRVVYGQLVASFYSTLVGVHLPGKYAILQGIDTKFNKPVFVGDTLCIEGEISFKHDNFKLIEIKAKIRNQEKKKVSGAKITVGLLG</sequence>
<dbReference type="InterPro" id="IPR029069">
    <property type="entry name" value="HotDog_dom_sf"/>
</dbReference>
<evidence type="ECO:0000259" key="1">
    <source>
        <dbReference type="Pfam" id="PF01575"/>
    </source>
</evidence>
<comment type="caution">
    <text evidence="2">The sequence shown here is derived from an EMBL/GenBank/DDBJ whole genome shotgun (WGS) entry which is preliminary data.</text>
</comment>
<feature type="domain" description="MaoC-like" evidence="1">
    <location>
        <begin position="15"/>
        <end position="119"/>
    </location>
</feature>
<dbReference type="InterPro" id="IPR002539">
    <property type="entry name" value="MaoC-like_dom"/>
</dbReference>
<dbReference type="Proteomes" id="UP000196531">
    <property type="component" value="Unassembled WGS sequence"/>
</dbReference>
<organism evidence="2 3">
    <name type="scientific">Halobacteriovorax marinus</name>
    <dbReference type="NCBI Taxonomy" id="97084"/>
    <lineage>
        <taxon>Bacteria</taxon>
        <taxon>Pseudomonadati</taxon>
        <taxon>Bdellovibrionota</taxon>
        <taxon>Bacteriovoracia</taxon>
        <taxon>Bacteriovoracales</taxon>
        <taxon>Halobacteriovoraceae</taxon>
        <taxon>Halobacteriovorax</taxon>
    </lineage>
</organism>
<reference evidence="3" key="1">
    <citation type="journal article" date="2017" name="Proc. Natl. Acad. Sci. U.S.A.">
        <title>Simulation of Deepwater Horizon oil plume reveals substrate specialization within a complex community of hydrocarbon-degraders.</title>
        <authorList>
            <person name="Hu P."/>
            <person name="Dubinsky E.A."/>
            <person name="Probst A.J."/>
            <person name="Wang J."/>
            <person name="Sieber C.M.K."/>
            <person name="Tom L.M."/>
            <person name="Gardinali P."/>
            <person name="Banfield J.F."/>
            <person name="Atlas R.M."/>
            <person name="Andersen G.L."/>
        </authorList>
    </citation>
    <scope>NUCLEOTIDE SEQUENCE [LARGE SCALE GENOMIC DNA]</scope>
</reference>
<dbReference type="InterPro" id="IPR052342">
    <property type="entry name" value="MCH/BMMD"/>
</dbReference>
<dbReference type="PANTHER" id="PTHR43664:SF1">
    <property type="entry name" value="BETA-METHYLMALYL-COA DEHYDRATASE"/>
    <property type="match status" value="1"/>
</dbReference>
<dbReference type="SUPFAM" id="SSF54637">
    <property type="entry name" value="Thioesterase/thiol ester dehydrase-isomerase"/>
    <property type="match status" value="1"/>
</dbReference>
<evidence type="ECO:0000313" key="3">
    <source>
        <dbReference type="Proteomes" id="UP000196531"/>
    </source>
</evidence>
<dbReference type="AlphaFoldDB" id="A0A1Y5FB56"/>
<protein>
    <recommendedName>
        <fullName evidence="1">MaoC-like domain-containing protein</fullName>
    </recommendedName>
</protein>
<name>A0A1Y5FB56_9BACT</name>
<dbReference type="Gene3D" id="3.10.129.10">
    <property type="entry name" value="Hotdog Thioesterase"/>
    <property type="match status" value="1"/>
</dbReference>
<dbReference type="EMBL" id="MAAO01000004">
    <property type="protein sequence ID" value="OUR98841.1"/>
    <property type="molecule type" value="Genomic_DNA"/>
</dbReference>
<proteinExistence type="predicted"/>
<dbReference type="Pfam" id="PF01575">
    <property type="entry name" value="MaoC_dehydratas"/>
    <property type="match status" value="1"/>
</dbReference>
<evidence type="ECO:0000313" key="2">
    <source>
        <dbReference type="EMBL" id="OUR98841.1"/>
    </source>
</evidence>
<dbReference type="PANTHER" id="PTHR43664">
    <property type="entry name" value="MONOAMINE OXIDASE-RELATED"/>
    <property type="match status" value="1"/>
</dbReference>